<evidence type="ECO:0000313" key="10">
    <source>
        <dbReference type="EMBL" id="EEG78475.1"/>
    </source>
</evidence>
<dbReference type="PROSITE" id="PS00211">
    <property type="entry name" value="ABC_TRANSPORTER_1"/>
    <property type="match status" value="1"/>
</dbReference>
<dbReference type="Pfam" id="PF00005">
    <property type="entry name" value="ABC_tran"/>
    <property type="match status" value="1"/>
</dbReference>
<dbReference type="GO" id="GO:0005886">
    <property type="term" value="C:plasma membrane"/>
    <property type="evidence" value="ECO:0007669"/>
    <property type="project" value="UniProtKB-SubCell"/>
</dbReference>
<evidence type="ECO:0000256" key="5">
    <source>
        <dbReference type="ARBA" id="ARBA00022741"/>
    </source>
</evidence>
<dbReference type="SUPFAM" id="SSF52540">
    <property type="entry name" value="P-loop containing nucleoside triphosphate hydrolases"/>
    <property type="match status" value="1"/>
</dbReference>
<proteinExistence type="inferred from homology"/>
<keyword evidence="8" id="KW-0472">Membrane</keyword>
<dbReference type="InterPro" id="IPR027417">
    <property type="entry name" value="P-loop_NTPase"/>
</dbReference>
<dbReference type="AlphaFoldDB" id="C0GEI1"/>
<dbReference type="SMART" id="SM00382">
    <property type="entry name" value="AAA"/>
    <property type="match status" value="1"/>
</dbReference>
<keyword evidence="11" id="KW-1185">Reference proteome</keyword>
<dbReference type="PANTHER" id="PTHR42711:SF5">
    <property type="entry name" value="ABC TRANSPORTER ATP-BINDING PROTEIN NATA"/>
    <property type="match status" value="1"/>
</dbReference>
<evidence type="ECO:0000256" key="1">
    <source>
        <dbReference type="ARBA" id="ARBA00004236"/>
    </source>
</evidence>
<dbReference type="Proteomes" id="UP000006443">
    <property type="component" value="Unassembled WGS sequence"/>
</dbReference>
<dbReference type="Gene3D" id="3.40.50.300">
    <property type="entry name" value="P-loop containing nucleotide triphosphate hydrolases"/>
    <property type="match status" value="1"/>
</dbReference>
<evidence type="ECO:0000256" key="6">
    <source>
        <dbReference type="ARBA" id="ARBA00022840"/>
    </source>
</evidence>
<accession>C0GEI1</accession>
<dbReference type="eggNOG" id="COG1131">
    <property type="taxonomic scope" value="Bacteria"/>
</dbReference>
<keyword evidence="4" id="KW-1003">Cell membrane</keyword>
<comment type="similarity">
    <text evidence="2">Belongs to the ABC transporter superfamily.</text>
</comment>
<evidence type="ECO:0000256" key="2">
    <source>
        <dbReference type="ARBA" id="ARBA00005417"/>
    </source>
</evidence>
<keyword evidence="7" id="KW-1278">Translocase</keyword>
<dbReference type="OrthoDB" id="9804819at2"/>
<gene>
    <name evidence="10" type="ORF">DealDRAFT_0890</name>
</gene>
<reference evidence="10 11" key="1">
    <citation type="submission" date="2009-02" db="EMBL/GenBank/DDBJ databases">
        <title>Sequencing of the draft genome and assembly of Dethiobacter alkaliphilus AHT 1.</title>
        <authorList>
            <consortium name="US DOE Joint Genome Institute (JGI-PGF)"/>
            <person name="Lucas S."/>
            <person name="Copeland A."/>
            <person name="Lapidus A."/>
            <person name="Glavina del Rio T."/>
            <person name="Dalin E."/>
            <person name="Tice H."/>
            <person name="Bruce D."/>
            <person name="Goodwin L."/>
            <person name="Pitluck S."/>
            <person name="Larimer F."/>
            <person name="Land M.L."/>
            <person name="Hauser L."/>
            <person name="Muyzer G."/>
        </authorList>
    </citation>
    <scope>NUCLEOTIDE SEQUENCE [LARGE SCALE GENOMIC DNA]</scope>
    <source>
        <strain evidence="10 11">AHT 1</strain>
    </source>
</reference>
<sequence length="310" mass="34018">MQGIIEVKNLTKRYGDQAVVDDISFTVESQEIFGFLGPNGAGKTTSLEMIEGLRKPDGGEIFIKGQTVWPNPNKVKNLIGVQLQSTSFYEELTVKETLALFASLYGKKLSAGELEDLLAIVGLTEKENAHTRSLSGGQQQRLAIVTTLVNEPDVIFLDEPSTGLDPQSRRNIWDVVKELQRRGKTVILTTHYMEEAEYLCDRVAIIDQGKIIALDTPQKLIDGLGSEAKVSFTSEAPIKRELLSQVEAATVKELSGNNGKQLIYSSDPAQTITSLLALAKQDNVEIKGLHVSSATLEDVFLELTGKELRD</sequence>
<evidence type="ECO:0000256" key="3">
    <source>
        <dbReference type="ARBA" id="ARBA00022448"/>
    </source>
</evidence>
<evidence type="ECO:0000313" key="11">
    <source>
        <dbReference type="Proteomes" id="UP000006443"/>
    </source>
</evidence>
<evidence type="ECO:0000256" key="4">
    <source>
        <dbReference type="ARBA" id="ARBA00022475"/>
    </source>
</evidence>
<dbReference type="InterPro" id="IPR017871">
    <property type="entry name" value="ABC_transporter-like_CS"/>
</dbReference>
<dbReference type="STRING" id="555088.DealDRAFT_0890"/>
<feature type="domain" description="ABC transporter" evidence="9">
    <location>
        <begin position="5"/>
        <end position="233"/>
    </location>
</feature>
<dbReference type="PROSITE" id="PS50893">
    <property type="entry name" value="ABC_TRANSPORTER_2"/>
    <property type="match status" value="1"/>
</dbReference>
<dbReference type="FunFam" id="3.40.50.300:FF:000589">
    <property type="entry name" value="ABC transporter, ATP-binding subunit"/>
    <property type="match status" value="1"/>
</dbReference>
<comment type="caution">
    <text evidence="10">The sequence shown here is derived from an EMBL/GenBank/DDBJ whole genome shotgun (WGS) entry which is preliminary data.</text>
</comment>
<protein>
    <submittedName>
        <fullName evidence="10">ABC transporter related protein</fullName>
    </submittedName>
</protein>
<keyword evidence="3" id="KW-0813">Transport</keyword>
<dbReference type="InterPro" id="IPR003439">
    <property type="entry name" value="ABC_transporter-like_ATP-bd"/>
</dbReference>
<keyword evidence="6" id="KW-0067">ATP-binding</keyword>
<dbReference type="GO" id="GO:0016887">
    <property type="term" value="F:ATP hydrolysis activity"/>
    <property type="evidence" value="ECO:0007669"/>
    <property type="project" value="InterPro"/>
</dbReference>
<evidence type="ECO:0000259" key="9">
    <source>
        <dbReference type="PROSITE" id="PS50893"/>
    </source>
</evidence>
<dbReference type="RefSeq" id="WP_008515240.1">
    <property type="nucleotide sequence ID" value="NZ_ACJM01000003.1"/>
</dbReference>
<evidence type="ECO:0000256" key="7">
    <source>
        <dbReference type="ARBA" id="ARBA00022967"/>
    </source>
</evidence>
<keyword evidence="5" id="KW-0547">Nucleotide-binding</keyword>
<dbReference type="PANTHER" id="PTHR42711">
    <property type="entry name" value="ABC TRANSPORTER ATP-BINDING PROTEIN"/>
    <property type="match status" value="1"/>
</dbReference>
<dbReference type="InterPro" id="IPR050763">
    <property type="entry name" value="ABC_transporter_ATP-binding"/>
</dbReference>
<dbReference type="InterPro" id="IPR003593">
    <property type="entry name" value="AAA+_ATPase"/>
</dbReference>
<comment type="subcellular location">
    <subcellularLocation>
        <location evidence="1">Cell membrane</location>
    </subcellularLocation>
</comment>
<dbReference type="EMBL" id="ACJM01000003">
    <property type="protein sequence ID" value="EEG78475.1"/>
    <property type="molecule type" value="Genomic_DNA"/>
</dbReference>
<dbReference type="GO" id="GO:0005524">
    <property type="term" value="F:ATP binding"/>
    <property type="evidence" value="ECO:0007669"/>
    <property type="project" value="UniProtKB-KW"/>
</dbReference>
<evidence type="ECO:0000256" key="8">
    <source>
        <dbReference type="ARBA" id="ARBA00023136"/>
    </source>
</evidence>
<name>C0GEI1_DETAL</name>
<organism evidence="10 11">
    <name type="scientific">Dethiobacter alkaliphilus AHT 1</name>
    <dbReference type="NCBI Taxonomy" id="555088"/>
    <lineage>
        <taxon>Bacteria</taxon>
        <taxon>Bacillati</taxon>
        <taxon>Bacillota</taxon>
        <taxon>Dethiobacteria</taxon>
        <taxon>Dethiobacterales</taxon>
        <taxon>Dethiobacteraceae</taxon>
        <taxon>Dethiobacter</taxon>
    </lineage>
</organism>